<evidence type="ECO:0000256" key="3">
    <source>
        <dbReference type="ARBA" id="ARBA00022679"/>
    </source>
</evidence>
<keyword evidence="11" id="KW-1185">Reference proteome</keyword>
<dbReference type="SFLD" id="SFLDG01123">
    <property type="entry name" value="methyltransferase_(Class_B)"/>
    <property type="match status" value="1"/>
</dbReference>
<evidence type="ECO:0000256" key="1">
    <source>
        <dbReference type="ARBA" id="ARBA00001966"/>
    </source>
</evidence>
<sequence>MKILLVVPGKPGFSTEGLQSLGIGMIAVVLNQAGHEVKVRDLTVQPLQSEEFGRLVQQFDPEFVGFTVVTPTANRVYHSLVPEVYQHSNARIVVGGPHPTALPDEALQHVDYVVRGEGEETILELCTGKNPQSMIPGLSYKEDGRPVHNPTRPLIKDLDTLPFPARHLFPPLTAYQGLPSFGKKVIGNLASSRGCVADCAFCDRAIFGRVFRARSAENVVAEWELLVKEHQAQVVTISDDNFTTSPGRIEKICTLLQQKGLHTIPWTCSNGIRVETASYDLLALMKRAGCCSVAFGIESGSQKVLDAMHKNITLEQIRRAVKNARQAGIATLTGFFMLGTPWDTAETMAQTTRFATELPLDYAQFAIATPYPGTRMFAEVKDFLCDVAYDDYGAHEGVVYFTTPHLGPDAVKAAFHKAYRSFYLRPALMLRHVQRVIRHPSTILTYLHGVKRFLA</sequence>
<dbReference type="SFLD" id="SFLDG01082">
    <property type="entry name" value="B12-binding_domain_containing"/>
    <property type="match status" value="1"/>
</dbReference>
<name>A0A081C017_VECG1</name>
<dbReference type="InterPro" id="IPR023404">
    <property type="entry name" value="rSAM_horseshoe"/>
</dbReference>
<dbReference type="PROSITE" id="PS51918">
    <property type="entry name" value="RADICAL_SAM"/>
    <property type="match status" value="1"/>
</dbReference>
<dbReference type="GO" id="GO:0003824">
    <property type="term" value="F:catalytic activity"/>
    <property type="evidence" value="ECO:0007669"/>
    <property type="project" value="InterPro"/>
</dbReference>
<evidence type="ECO:0000256" key="4">
    <source>
        <dbReference type="ARBA" id="ARBA00022691"/>
    </source>
</evidence>
<dbReference type="CDD" id="cd02068">
    <property type="entry name" value="radical_SAM_B12_BD"/>
    <property type="match status" value="1"/>
</dbReference>
<keyword evidence="6" id="KW-0408">Iron</keyword>
<dbReference type="GO" id="GO:0005829">
    <property type="term" value="C:cytosol"/>
    <property type="evidence" value="ECO:0007669"/>
    <property type="project" value="TreeGrafter"/>
</dbReference>
<dbReference type="Pfam" id="PF02310">
    <property type="entry name" value="B12-binding"/>
    <property type="match status" value="1"/>
</dbReference>
<evidence type="ECO:0000256" key="7">
    <source>
        <dbReference type="ARBA" id="ARBA00023014"/>
    </source>
</evidence>
<evidence type="ECO:0000256" key="5">
    <source>
        <dbReference type="ARBA" id="ARBA00022723"/>
    </source>
</evidence>
<dbReference type="InterPro" id="IPR006158">
    <property type="entry name" value="Cobalamin-bd"/>
</dbReference>
<evidence type="ECO:0000259" key="8">
    <source>
        <dbReference type="PROSITE" id="PS51332"/>
    </source>
</evidence>
<feature type="domain" description="Radical SAM core" evidence="9">
    <location>
        <begin position="181"/>
        <end position="409"/>
    </location>
</feature>
<evidence type="ECO:0000256" key="2">
    <source>
        <dbReference type="ARBA" id="ARBA00022603"/>
    </source>
</evidence>
<dbReference type="SUPFAM" id="SSF52242">
    <property type="entry name" value="Cobalamin (vitamin B12)-binding domain"/>
    <property type="match status" value="1"/>
</dbReference>
<organism evidence="10">
    <name type="scientific">Vecturithrix granuli</name>
    <dbReference type="NCBI Taxonomy" id="1499967"/>
    <lineage>
        <taxon>Bacteria</taxon>
        <taxon>Candidatus Moduliflexota</taxon>
        <taxon>Candidatus Vecturitrichia</taxon>
        <taxon>Candidatus Vecturitrichales</taxon>
        <taxon>Candidatus Vecturitrichaceae</taxon>
        <taxon>Candidatus Vecturithrix</taxon>
    </lineage>
</organism>
<evidence type="ECO:0000256" key="6">
    <source>
        <dbReference type="ARBA" id="ARBA00023004"/>
    </source>
</evidence>
<dbReference type="CDD" id="cd01335">
    <property type="entry name" value="Radical_SAM"/>
    <property type="match status" value="1"/>
</dbReference>
<evidence type="ECO:0000313" key="11">
    <source>
        <dbReference type="Proteomes" id="UP000030661"/>
    </source>
</evidence>
<dbReference type="Proteomes" id="UP000030661">
    <property type="component" value="Unassembled WGS sequence"/>
</dbReference>
<comment type="cofactor">
    <cofactor evidence="1">
        <name>[4Fe-4S] cluster</name>
        <dbReference type="ChEBI" id="CHEBI:49883"/>
    </cofactor>
</comment>
<dbReference type="SFLD" id="SFLDS00029">
    <property type="entry name" value="Radical_SAM"/>
    <property type="match status" value="1"/>
</dbReference>
<feature type="domain" description="B12-binding" evidence="8">
    <location>
        <begin position="1"/>
        <end position="136"/>
    </location>
</feature>
<dbReference type="InterPro" id="IPR006638">
    <property type="entry name" value="Elp3/MiaA/NifB-like_rSAM"/>
</dbReference>
<dbReference type="EMBL" id="DF820466">
    <property type="protein sequence ID" value="GAK57922.1"/>
    <property type="molecule type" value="Genomic_DNA"/>
</dbReference>
<dbReference type="AlphaFoldDB" id="A0A081C017"/>
<dbReference type="GO" id="GO:0051539">
    <property type="term" value="F:4 iron, 4 sulfur cluster binding"/>
    <property type="evidence" value="ECO:0007669"/>
    <property type="project" value="UniProtKB-KW"/>
</dbReference>
<dbReference type="InterPro" id="IPR036724">
    <property type="entry name" value="Cobalamin-bd_sf"/>
</dbReference>
<accession>A0A081C017</accession>
<dbReference type="eggNOG" id="COG1032">
    <property type="taxonomic scope" value="Bacteria"/>
</dbReference>
<dbReference type="GO" id="GO:0031419">
    <property type="term" value="F:cobalamin binding"/>
    <property type="evidence" value="ECO:0007669"/>
    <property type="project" value="InterPro"/>
</dbReference>
<dbReference type="PANTHER" id="PTHR43409:SF7">
    <property type="entry name" value="BLL1977 PROTEIN"/>
    <property type="match status" value="1"/>
</dbReference>
<evidence type="ECO:0000259" key="9">
    <source>
        <dbReference type="PROSITE" id="PS51918"/>
    </source>
</evidence>
<dbReference type="SUPFAM" id="SSF102114">
    <property type="entry name" value="Radical SAM enzymes"/>
    <property type="match status" value="1"/>
</dbReference>
<keyword evidence="3" id="KW-0808">Transferase</keyword>
<proteinExistence type="predicted"/>
<dbReference type="Pfam" id="PF04055">
    <property type="entry name" value="Radical_SAM"/>
    <property type="match status" value="1"/>
</dbReference>
<dbReference type="InterPro" id="IPR034466">
    <property type="entry name" value="Methyltransferase_Class_B"/>
</dbReference>
<dbReference type="SMART" id="SM00729">
    <property type="entry name" value="Elp3"/>
    <property type="match status" value="1"/>
</dbReference>
<dbReference type="HOGENOM" id="CLU_021572_4_3_0"/>
<dbReference type="InterPro" id="IPR007197">
    <property type="entry name" value="rSAM"/>
</dbReference>
<keyword evidence="2" id="KW-0489">Methyltransferase</keyword>
<dbReference type="Gene3D" id="3.40.50.280">
    <property type="entry name" value="Cobalamin-binding domain"/>
    <property type="match status" value="1"/>
</dbReference>
<dbReference type="GO" id="GO:0046872">
    <property type="term" value="F:metal ion binding"/>
    <property type="evidence" value="ECO:0007669"/>
    <property type="project" value="UniProtKB-KW"/>
</dbReference>
<dbReference type="Gene3D" id="3.80.30.20">
    <property type="entry name" value="tm_1862 like domain"/>
    <property type="match status" value="1"/>
</dbReference>
<gene>
    <name evidence="10" type="ORF">U27_04894</name>
</gene>
<dbReference type="PANTHER" id="PTHR43409">
    <property type="entry name" value="ANAEROBIC MAGNESIUM-PROTOPORPHYRIN IX MONOMETHYL ESTER CYCLASE-RELATED"/>
    <property type="match status" value="1"/>
</dbReference>
<dbReference type="PROSITE" id="PS51332">
    <property type="entry name" value="B12_BINDING"/>
    <property type="match status" value="1"/>
</dbReference>
<keyword evidence="4" id="KW-0949">S-adenosyl-L-methionine</keyword>
<evidence type="ECO:0000313" key="10">
    <source>
        <dbReference type="EMBL" id="GAK57922.1"/>
    </source>
</evidence>
<protein>
    <submittedName>
        <fullName evidence="10">Predicted Fe-S oxidoreductase</fullName>
    </submittedName>
</protein>
<dbReference type="STRING" id="1499967.U27_04894"/>
<dbReference type="InterPro" id="IPR051198">
    <property type="entry name" value="BchE-like"/>
</dbReference>
<keyword evidence="5" id="KW-0479">Metal-binding</keyword>
<keyword evidence="7" id="KW-0411">Iron-sulfur</keyword>
<reference evidence="10" key="1">
    <citation type="journal article" date="2015" name="PeerJ">
        <title>First genomic representation of candidate bacterial phylum KSB3 points to enhanced environmental sensing as a trigger of wastewater bulking.</title>
        <authorList>
            <person name="Sekiguchi Y."/>
            <person name="Ohashi A."/>
            <person name="Parks D.H."/>
            <person name="Yamauchi T."/>
            <person name="Tyson G.W."/>
            <person name="Hugenholtz P."/>
        </authorList>
    </citation>
    <scope>NUCLEOTIDE SEQUENCE [LARGE SCALE GENOMIC DNA]</scope>
</reference>
<dbReference type="InterPro" id="IPR058240">
    <property type="entry name" value="rSAM_sf"/>
</dbReference>